<dbReference type="EMBL" id="SRYB01000026">
    <property type="protein sequence ID" value="TGY77369.1"/>
    <property type="molecule type" value="Genomic_DNA"/>
</dbReference>
<dbReference type="Proteomes" id="UP000306319">
    <property type="component" value="Unassembled WGS sequence"/>
</dbReference>
<keyword evidence="2" id="KW-1185">Reference proteome</keyword>
<protein>
    <submittedName>
        <fullName evidence="1">Uncharacterized protein</fullName>
    </submittedName>
</protein>
<evidence type="ECO:0000313" key="2">
    <source>
        <dbReference type="Proteomes" id="UP000306319"/>
    </source>
</evidence>
<reference evidence="1" key="1">
    <citation type="submission" date="2019-04" db="EMBL/GenBank/DDBJ databases">
        <title>Microbes associate with the intestines of laboratory mice.</title>
        <authorList>
            <person name="Navarre W."/>
            <person name="Wong E."/>
            <person name="Huang K."/>
            <person name="Tropini C."/>
            <person name="Ng K."/>
            <person name="Yu B."/>
        </authorList>
    </citation>
    <scope>NUCLEOTIDE SEQUENCE</scope>
    <source>
        <strain evidence="1">NM04_E33</strain>
    </source>
</reference>
<comment type="caution">
    <text evidence="1">The sequence shown here is derived from an EMBL/GenBank/DDBJ whole genome shotgun (WGS) entry which is preliminary data.</text>
</comment>
<organism evidence="1 2">
    <name type="scientific">Lepagella muris</name>
    <dbReference type="NCBI Taxonomy" id="3032870"/>
    <lineage>
        <taxon>Bacteria</taxon>
        <taxon>Pseudomonadati</taxon>
        <taxon>Bacteroidota</taxon>
        <taxon>Bacteroidia</taxon>
        <taxon>Bacteroidales</taxon>
        <taxon>Muribaculaceae</taxon>
        <taxon>Lepagella</taxon>
    </lineage>
</organism>
<evidence type="ECO:0000313" key="1">
    <source>
        <dbReference type="EMBL" id="TGY77369.1"/>
    </source>
</evidence>
<proteinExistence type="predicted"/>
<gene>
    <name evidence="1" type="ORF">E5331_14995</name>
</gene>
<sequence>MLTHIAQFITYMAYSGIILICLYFIYKLFLCNTTHHGFNRLYLMLSYVVAFALLPLQMFFDNAMRQPVAHGRTGVSISDSDALSLPQWMVLSVIGIYIAGVAIMLAITLANMVKIARINRGGTRHDGNIVFTADDRFTPFGWGGRIFISEKDYAENGEAILIHESSHISHHHWIDIMLAQLAIIFNWFNPAAWLLLRELKNVHEYQADAAVADSGLNIKQYQLMLIRKTAGIKFSMLANCLNHGLISKRINMMLSKPTPKRSMMGAFLSIPAVVAVIMFVNFDSMATSMTHSLRPTTDWDETEWIIDGKPVDYESLEGLDPDRIKSITVTKDPKTHVIIELKDK</sequence>
<name>A0AC61RHN1_9BACT</name>
<accession>A0AC61RHN1</accession>